<dbReference type="SUPFAM" id="SSF57701">
    <property type="entry name" value="Zn2/Cys6 DNA-binding domain"/>
    <property type="match status" value="1"/>
</dbReference>
<feature type="compositionally biased region" description="Low complexity" evidence="1">
    <location>
        <begin position="25"/>
        <end position="36"/>
    </location>
</feature>
<evidence type="ECO:0000313" key="3">
    <source>
        <dbReference type="EMBL" id="GJN89596.1"/>
    </source>
</evidence>
<feature type="compositionally biased region" description="Polar residues" evidence="1">
    <location>
        <begin position="602"/>
        <end position="616"/>
    </location>
</feature>
<keyword evidence="4" id="KW-1185">Reference proteome</keyword>
<dbReference type="PROSITE" id="PS50048">
    <property type="entry name" value="ZN2_CY6_FUNGAL_2"/>
    <property type="match status" value="1"/>
</dbReference>
<proteinExistence type="predicted"/>
<protein>
    <recommendedName>
        <fullName evidence="2">Zn(2)-C6 fungal-type domain-containing protein</fullName>
    </recommendedName>
</protein>
<organism evidence="3 4">
    <name type="scientific">Rhodotorula paludigena</name>
    <dbReference type="NCBI Taxonomy" id="86838"/>
    <lineage>
        <taxon>Eukaryota</taxon>
        <taxon>Fungi</taxon>
        <taxon>Dikarya</taxon>
        <taxon>Basidiomycota</taxon>
        <taxon>Pucciniomycotina</taxon>
        <taxon>Microbotryomycetes</taxon>
        <taxon>Sporidiobolales</taxon>
        <taxon>Sporidiobolaceae</taxon>
        <taxon>Rhodotorula</taxon>
    </lineage>
</organism>
<dbReference type="AlphaFoldDB" id="A0AAV5GAH1"/>
<feature type="domain" description="Zn(2)-C6 fungal-type" evidence="2">
    <location>
        <begin position="48"/>
        <end position="79"/>
    </location>
</feature>
<dbReference type="Pfam" id="PF00172">
    <property type="entry name" value="Zn_clus"/>
    <property type="match status" value="1"/>
</dbReference>
<dbReference type="InterPro" id="IPR036864">
    <property type="entry name" value="Zn2-C6_fun-type_DNA-bd_sf"/>
</dbReference>
<feature type="compositionally biased region" description="Polar residues" evidence="1">
    <location>
        <begin position="632"/>
        <end position="651"/>
    </location>
</feature>
<feature type="region of interest" description="Disordered" evidence="1">
    <location>
        <begin position="9"/>
        <end position="37"/>
    </location>
</feature>
<evidence type="ECO:0000259" key="2">
    <source>
        <dbReference type="PROSITE" id="PS50048"/>
    </source>
</evidence>
<dbReference type="Proteomes" id="UP001342314">
    <property type="component" value="Unassembled WGS sequence"/>
</dbReference>
<evidence type="ECO:0000313" key="4">
    <source>
        <dbReference type="Proteomes" id="UP001342314"/>
    </source>
</evidence>
<dbReference type="CDD" id="cd00067">
    <property type="entry name" value="GAL4"/>
    <property type="match status" value="1"/>
</dbReference>
<gene>
    <name evidence="3" type="ORF">Rhopal_002583-T1</name>
</gene>
<reference evidence="3 4" key="1">
    <citation type="submission" date="2021-12" db="EMBL/GenBank/DDBJ databases">
        <title>High titer production of polyol ester of fatty acids by Rhodotorula paludigena BS15 towards product separation-free biomass refinery.</title>
        <authorList>
            <person name="Mano J."/>
            <person name="Ono H."/>
            <person name="Tanaka T."/>
            <person name="Naito K."/>
            <person name="Sushida H."/>
            <person name="Ike M."/>
            <person name="Tokuyasu K."/>
            <person name="Kitaoka M."/>
        </authorList>
    </citation>
    <scope>NUCLEOTIDE SEQUENCE [LARGE SCALE GENOMIC DNA]</scope>
    <source>
        <strain evidence="3 4">BS15</strain>
    </source>
</reference>
<dbReference type="CDD" id="cd12148">
    <property type="entry name" value="fungal_TF_MHR"/>
    <property type="match status" value="1"/>
</dbReference>
<accession>A0AAV5GAH1</accession>
<comment type="caution">
    <text evidence="3">The sequence shown here is derived from an EMBL/GenBank/DDBJ whole genome shotgun (WGS) entry which is preliminary data.</text>
</comment>
<dbReference type="EMBL" id="BQKY01000005">
    <property type="protein sequence ID" value="GJN89596.1"/>
    <property type="molecule type" value="Genomic_DNA"/>
</dbReference>
<evidence type="ECO:0000256" key="1">
    <source>
        <dbReference type="SAM" id="MobiDB-lite"/>
    </source>
</evidence>
<dbReference type="InterPro" id="IPR001138">
    <property type="entry name" value="Zn2Cys6_DnaBD"/>
</dbReference>
<name>A0AAV5GAH1_9BASI</name>
<dbReference type="Gene3D" id="4.10.240.10">
    <property type="entry name" value="Zn(2)-C6 fungal-type DNA-binding domain"/>
    <property type="match status" value="1"/>
</dbReference>
<sequence length="659" mass="72818">MPDIFVDALSFPTTPPSADSGHEGAAPPAISSSSVALLDKAPRPKQRNCAACRMRRVKCERLDGQQDCVGCVQRGLRCVPYEAKPRGQFRDGKRVKAVKELYGDIEDLERSTTFFAYQSAAVFHRDIDFRQTFDFAGRRIDQLSSPNQVLCSVLLALGARCSDHPALIGASAPRMGDLQRLTRQDADLREYGRAREAACEALVAQALTLADEKGTFRVASVENVAALMLLESLQRNLQFRDAFTSAATGMSPLFSDDEYWLLRGEQDPPPPLPEQLLRPLSHVPERDWIALMDSYLHWTVDLSRQVAAHLTSVRARKKPQMDLLFARDMLQKLLIALSALPELLRRARLLNDVKDMSVIARSLRMSTCNLVHLLHRVVLDRLAERPSGIISDVEQWGSAPDREYWAELQHLEKEVAWAAFGASREVVAALKDLLDADIPLGNHEWLDARGMLILFSRLPHWSPIIVRQATTEEGGPPNFTFADKLQDLQTLARALRSVGWASSELARPLDWINTEIASLEARRAMVLRSLPRPTGGAGSLAYPPASITTLSPESVFLPRDPVSAAPHALEDPHATDNVVFDPPLAFPHADLDALLRSLAEPQPSNESSPSFETSQPAPLAELSDTGRFDQSGLLQPSQPFLTSSQDGTQPNDPLADLPF</sequence>
<dbReference type="GO" id="GO:0000981">
    <property type="term" value="F:DNA-binding transcription factor activity, RNA polymerase II-specific"/>
    <property type="evidence" value="ECO:0007669"/>
    <property type="project" value="InterPro"/>
</dbReference>
<feature type="region of interest" description="Disordered" evidence="1">
    <location>
        <begin position="600"/>
        <end position="659"/>
    </location>
</feature>
<dbReference type="GO" id="GO:0008270">
    <property type="term" value="F:zinc ion binding"/>
    <property type="evidence" value="ECO:0007669"/>
    <property type="project" value="InterPro"/>
</dbReference>